<evidence type="ECO:0000313" key="8">
    <source>
        <dbReference type="EMBL" id="KIZ34581.1"/>
    </source>
</evidence>
<evidence type="ECO:0000256" key="6">
    <source>
        <dbReference type="ARBA" id="ARBA00024722"/>
    </source>
</evidence>
<dbReference type="RefSeq" id="WP_044417648.1">
    <property type="nucleotide sequence ID" value="NZ_JXXE01000667.1"/>
</dbReference>
<evidence type="ECO:0000256" key="1">
    <source>
        <dbReference type="ARBA" id="ARBA00005417"/>
    </source>
</evidence>
<dbReference type="Proteomes" id="UP000032515">
    <property type="component" value="Unassembled WGS sequence"/>
</dbReference>
<dbReference type="PROSITE" id="PS50893">
    <property type="entry name" value="ABC_TRANSPORTER_2"/>
    <property type="match status" value="1"/>
</dbReference>
<comment type="function">
    <text evidence="6">Involved in beta-(1--&gt;2)glucan export. Transmembrane domains (TMD) form a pore in the inner membrane and the ATP-binding domain (NBD) is responsible for energy generation.</text>
</comment>
<evidence type="ECO:0000256" key="5">
    <source>
        <dbReference type="ARBA" id="ARBA00022970"/>
    </source>
</evidence>
<dbReference type="CDD" id="cd03224">
    <property type="entry name" value="ABC_TM1139_LivF_branched"/>
    <property type="match status" value="1"/>
</dbReference>
<dbReference type="PROSITE" id="PS00211">
    <property type="entry name" value="ABC_TRANSPORTER_1"/>
    <property type="match status" value="1"/>
</dbReference>
<dbReference type="GO" id="GO:0016887">
    <property type="term" value="F:ATP hydrolysis activity"/>
    <property type="evidence" value="ECO:0007669"/>
    <property type="project" value="InterPro"/>
</dbReference>
<dbReference type="Pfam" id="PF00005">
    <property type="entry name" value="ABC_tran"/>
    <property type="match status" value="1"/>
</dbReference>
<dbReference type="GO" id="GO:0015658">
    <property type="term" value="F:branched-chain amino acid transmembrane transporter activity"/>
    <property type="evidence" value="ECO:0007669"/>
    <property type="project" value="TreeGrafter"/>
</dbReference>
<dbReference type="PANTHER" id="PTHR43820:SF4">
    <property type="entry name" value="HIGH-AFFINITY BRANCHED-CHAIN AMINO ACID TRANSPORT ATP-BINDING PROTEIN LIVF"/>
    <property type="match status" value="1"/>
</dbReference>
<dbReference type="GO" id="GO:0005524">
    <property type="term" value="F:ATP binding"/>
    <property type="evidence" value="ECO:0007669"/>
    <property type="project" value="UniProtKB-KW"/>
</dbReference>
<dbReference type="PANTHER" id="PTHR43820">
    <property type="entry name" value="HIGH-AFFINITY BRANCHED-CHAIN AMINO ACID TRANSPORT ATP-BINDING PROTEIN LIVF"/>
    <property type="match status" value="1"/>
</dbReference>
<dbReference type="InterPro" id="IPR027417">
    <property type="entry name" value="P-loop_NTPase"/>
</dbReference>
<evidence type="ECO:0000259" key="7">
    <source>
        <dbReference type="PROSITE" id="PS50893"/>
    </source>
</evidence>
<evidence type="ECO:0000256" key="2">
    <source>
        <dbReference type="ARBA" id="ARBA00022448"/>
    </source>
</evidence>
<dbReference type="InterPro" id="IPR017871">
    <property type="entry name" value="ABC_transporter-like_CS"/>
</dbReference>
<dbReference type="InterPro" id="IPR003439">
    <property type="entry name" value="ABC_transporter-like_ATP-bd"/>
</dbReference>
<keyword evidence="2" id="KW-0813">Transport</keyword>
<comment type="similarity">
    <text evidence="1">Belongs to the ABC transporter superfamily.</text>
</comment>
<reference evidence="8 9" key="1">
    <citation type="submission" date="2014-11" db="EMBL/GenBank/DDBJ databases">
        <title>Genomics and ecophysiology of heterotrophic nitrogen fixing bacteria isolated from estuarine surface water.</title>
        <authorList>
            <person name="Bentzon-Tilia M."/>
            <person name="Severin I."/>
            <person name="Hansen L.H."/>
            <person name="Riemann L."/>
        </authorList>
    </citation>
    <scope>NUCLEOTIDE SEQUENCE [LARGE SCALE GENOMIC DNA]</scope>
    <source>
        <strain evidence="8 9">BAL398</strain>
    </source>
</reference>
<dbReference type="OrthoDB" id="9806149at2"/>
<dbReference type="InterPro" id="IPR003593">
    <property type="entry name" value="AAA+_ATPase"/>
</dbReference>
<dbReference type="SMART" id="SM00382">
    <property type="entry name" value="AAA"/>
    <property type="match status" value="1"/>
</dbReference>
<name>A0A0D7E237_RHOPL</name>
<dbReference type="EMBL" id="JXXE01000667">
    <property type="protein sequence ID" value="KIZ34581.1"/>
    <property type="molecule type" value="Genomic_DNA"/>
</dbReference>
<dbReference type="SUPFAM" id="SSF52540">
    <property type="entry name" value="P-loop containing nucleoside triphosphate hydrolases"/>
    <property type="match status" value="1"/>
</dbReference>
<protein>
    <submittedName>
        <fullName evidence="8">Amino acid ABC transporter ATPase</fullName>
    </submittedName>
</protein>
<keyword evidence="4" id="KW-0067">ATP-binding</keyword>
<keyword evidence="5" id="KW-0029">Amino-acid transport</keyword>
<dbReference type="PATRIC" id="fig|1076.23.peg.1879"/>
<dbReference type="AlphaFoldDB" id="A0A0D7E237"/>
<keyword evidence="3" id="KW-0547">Nucleotide-binding</keyword>
<proteinExistence type="inferred from homology"/>
<feature type="domain" description="ABC transporter" evidence="7">
    <location>
        <begin position="2"/>
        <end position="230"/>
    </location>
</feature>
<gene>
    <name evidence="8" type="ORF">OO17_26670</name>
</gene>
<dbReference type="Gene3D" id="3.40.50.300">
    <property type="entry name" value="P-loop containing nucleotide triphosphate hydrolases"/>
    <property type="match status" value="1"/>
</dbReference>
<evidence type="ECO:0000256" key="3">
    <source>
        <dbReference type="ARBA" id="ARBA00022741"/>
    </source>
</evidence>
<dbReference type="InterPro" id="IPR052156">
    <property type="entry name" value="BCAA_Transport_ATP-bd_LivF"/>
</dbReference>
<organism evidence="8 9">
    <name type="scientific">Rhodopseudomonas palustris</name>
    <dbReference type="NCBI Taxonomy" id="1076"/>
    <lineage>
        <taxon>Bacteria</taxon>
        <taxon>Pseudomonadati</taxon>
        <taxon>Pseudomonadota</taxon>
        <taxon>Alphaproteobacteria</taxon>
        <taxon>Hyphomicrobiales</taxon>
        <taxon>Nitrobacteraceae</taxon>
        <taxon>Rhodopseudomonas</taxon>
    </lineage>
</organism>
<evidence type="ECO:0000256" key="4">
    <source>
        <dbReference type="ARBA" id="ARBA00022840"/>
    </source>
</evidence>
<dbReference type="GO" id="GO:0015807">
    <property type="term" value="P:L-amino acid transport"/>
    <property type="evidence" value="ECO:0007669"/>
    <property type="project" value="TreeGrafter"/>
</dbReference>
<evidence type="ECO:0000313" key="9">
    <source>
        <dbReference type="Proteomes" id="UP000032515"/>
    </source>
</evidence>
<comment type="caution">
    <text evidence="8">The sequence shown here is derived from an EMBL/GenBank/DDBJ whole genome shotgun (WGS) entry which is preliminary data.</text>
</comment>
<sequence>MLRVENLTVSYGAALAVRGATFEALPRQVTALLGANGAGKTTTMLALSGLLPVRSGVIIFNGAPVHNLNNERLVQLGIVQVPQGRQVFAQMSVLENLELGAFVRRDREIKNEMARVFDIFPRLAERSQQSAGTLSGGEQQMLAIGRALMARPKLLILDEPSLGLAPIMVDAVYAVIARLAADGLAILLAEQDMTRALSVAARSFVLENGAVIAGGTGDELAASSFVQKAYLG</sequence>
<accession>A0A0D7E237</accession>